<gene>
    <name evidence="1" type="ORF">Patl1_24446</name>
</gene>
<evidence type="ECO:0000313" key="1">
    <source>
        <dbReference type="EMBL" id="KAJ0079752.1"/>
    </source>
</evidence>
<evidence type="ECO:0000313" key="2">
    <source>
        <dbReference type="Proteomes" id="UP001164250"/>
    </source>
</evidence>
<keyword evidence="2" id="KW-1185">Reference proteome</keyword>
<protein>
    <submittedName>
        <fullName evidence="1">Uncharacterized protein</fullName>
    </submittedName>
</protein>
<reference evidence="2" key="1">
    <citation type="journal article" date="2023" name="G3 (Bethesda)">
        <title>Genome assembly and association tests identify interacting loci associated with vigor, precocity, and sex in interspecific pistachio rootstocks.</title>
        <authorList>
            <person name="Palmer W."/>
            <person name="Jacygrad E."/>
            <person name="Sagayaradj S."/>
            <person name="Cavanaugh K."/>
            <person name="Han R."/>
            <person name="Bertier L."/>
            <person name="Beede B."/>
            <person name="Kafkas S."/>
            <person name="Golino D."/>
            <person name="Preece J."/>
            <person name="Michelmore R."/>
        </authorList>
    </citation>
    <scope>NUCLEOTIDE SEQUENCE [LARGE SCALE GENOMIC DNA]</scope>
</reference>
<comment type="caution">
    <text evidence="1">The sequence shown here is derived from an EMBL/GenBank/DDBJ whole genome shotgun (WGS) entry which is preliminary data.</text>
</comment>
<dbReference type="EMBL" id="CM047909">
    <property type="protein sequence ID" value="KAJ0079752.1"/>
    <property type="molecule type" value="Genomic_DNA"/>
</dbReference>
<dbReference type="Proteomes" id="UP001164250">
    <property type="component" value="Chromosome 13"/>
</dbReference>
<proteinExistence type="predicted"/>
<sequence>MKSGKEYYLELSAGGEIPSCELNSLPQDVCKECGGLPIVICTIAKALKSKRRPSDWKVALRELKAPSPAKFIGLLEKEYMKIALSYKYLRDDELKKTFLISSLMENNTSISDFFIHVVGLDILEGANLKMKEARDRLDTLVRDLKDSCLLIDGFTSEQFAMHDVVRAVAITISYTDHHVFTGRNDVERHWKDKDKLKKCTKISLTDSSTVISELWPNDLDCPNLEYFYMATMWGSHSSFEIPDDFFTVMPKLKIFILYGMQQSMLPSSLDLLINLQTLCLSGSNIKDVAIIGKLKKLKVLSLPISSINELPKELGQLTQLRLLDLSNCWQLKVIVPNVISNLLQLEEFHVKGCPIEWKVEVLEELKLLSQLASLELDIKDNKMLPKDFFSKELETYKISIGNCFKRYIGDNEDEGLRMFELKLYSTISLEELRGIRNVELLRLADFSDVENSFNDFVTLTPLLNEKV</sequence>
<name>A0ACC0ZYW6_9ROSI</name>
<accession>A0ACC0ZYW6</accession>
<organism evidence="1 2">
    <name type="scientific">Pistacia atlantica</name>
    <dbReference type="NCBI Taxonomy" id="434234"/>
    <lineage>
        <taxon>Eukaryota</taxon>
        <taxon>Viridiplantae</taxon>
        <taxon>Streptophyta</taxon>
        <taxon>Embryophyta</taxon>
        <taxon>Tracheophyta</taxon>
        <taxon>Spermatophyta</taxon>
        <taxon>Magnoliopsida</taxon>
        <taxon>eudicotyledons</taxon>
        <taxon>Gunneridae</taxon>
        <taxon>Pentapetalae</taxon>
        <taxon>rosids</taxon>
        <taxon>malvids</taxon>
        <taxon>Sapindales</taxon>
        <taxon>Anacardiaceae</taxon>
        <taxon>Pistacia</taxon>
    </lineage>
</organism>